<feature type="domain" description="Rhodanese" evidence="7">
    <location>
        <begin position="451"/>
        <end position="532"/>
    </location>
</feature>
<sequence length="537" mass="58055">MSEPHPLNLIVVGGNAGGMSFATRARRLSEKAQITVFETGSYVSFANCIIKDDKALTIQTPQSLKARFNVDVHPDSDVVGIDREAKTVKVKVFGENEWKLFQYDKLVLAQGAEPFRPPIEGLDSEHRIHGSSGKKVTDVAIIGGGFIGIEVVDALSSPDTKVHILEYTPHVFPQLDSDIAHIIQTELQRNGVVVITNARMQKIEKGSVILENHHPIPADVVIGAVGARGRTALAKNAGLAVGRTGVAVNDSMKTSDPSIYAAGDMVETYHRVAQTHMNTALAGPANRQGRLAADNIFGRAVSYRGNVGTSACKVFDLTVASTGLSVQVLKRMGRKVEWVTVHPPDHAGYYPGATPITLKVAFDPDTGVLLGAQAVGKNGVDKRIDVLSTATQGNMTIFDLEHLELAYAPPYGSAKDPVNMAGFAGSNVMRGDVEIIHAENISIIDLIEKEVVDVRSTKEFANGHLKTAINIPIEQLREKMEDLNKAREILVYCQVGYRGYLGYRILKQAGFDVKNLDGGFKLVVDGGFESLQDRSAK</sequence>
<comment type="cofactor">
    <cofactor evidence="1">
        <name>FAD</name>
        <dbReference type="ChEBI" id="CHEBI:57692"/>
    </cofactor>
</comment>
<dbReference type="InterPro" id="IPR050260">
    <property type="entry name" value="FAD-bd_OxRdtase"/>
</dbReference>
<dbReference type="OrthoDB" id="361797at2759"/>
<keyword evidence="3" id="KW-0285">Flavoprotein</keyword>
<organism evidence="8 9">
    <name type="scientific">Phialocephala subalpina</name>
    <dbReference type="NCBI Taxonomy" id="576137"/>
    <lineage>
        <taxon>Eukaryota</taxon>
        <taxon>Fungi</taxon>
        <taxon>Dikarya</taxon>
        <taxon>Ascomycota</taxon>
        <taxon>Pezizomycotina</taxon>
        <taxon>Leotiomycetes</taxon>
        <taxon>Helotiales</taxon>
        <taxon>Mollisiaceae</taxon>
        <taxon>Phialocephala</taxon>
        <taxon>Phialocephala fortinii species complex</taxon>
    </lineage>
</organism>
<dbReference type="SUPFAM" id="SSF55424">
    <property type="entry name" value="FAD/NAD-linked reductases, dimerisation (C-terminal) domain"/>
    <property type="match status" value="1"/>
</dbReference>
<evidence type="ECO:0000256" key="2">
    <source>
        <dbReference type="ARBA" id="ARBA00009130"/>
    </source>
</evidence>
<keyword evidence="5" id="KW-0560">Oxidoreductase</keyword>
<evidence type="ECO:0000259" key="7">
    <source>
        <dbReference type="PROSITE" id="PS50206"/>
    </source>
</evidence>
<dbReference type="InterPro" id="IPR023753">
    <property type="entry name" value="FAD/NAD-binding_dom"/>
</dbReference>
<dbReference type="InterPro" id="IPR036188">
    <property type="entry name" value="FAD/NAD-bd_sf"/>
</dbReference>
<dbReference type="AlphaFoldDB" id="A0A1L7WTL4"/>
<evidence type="ECO:0000313" key="8">
    <source>
        <dbReference type="EMBL" id="CZR56096.1"/>
    </source>
</evidence>
<dbReference type="Gene3D" id="3.40.250.10">
    <property type="entry name" value="Rhodanese-like domain"/>
    <property type="match status" value="1"/>
</dbReference>
<evidence type="ECO:0000256" key="3">
    <source>
        <dbReference type="ARBA" id="ARBA00022630"/>
    </source>
</evidence>
<evidence type="ECO:0000313" key="9">
    <source>
        <dbReference type="Proteomes" id="UP000184330"/>
    </source>
</evidence>
<dbReference type="SMART" id="SM00450">
    <property type="entry name" value="RHOD"/>
    <property type="match status" value="1"/>
</dbReference>
<dbReference type="EMBL" id="FJOG01000007">
    <property type="protein sequence ID" value="CZR56096.1"/>
    <property type="molecule type" value="Genomic_DNA"/>
</dbReference>
<dbReference type="InterPro" id="IPR004099">
    <property type="entry name" value="Pyr_nucl-diS_OxRdtase_dimer"/>
</dbReference>
<dbReference type="Pfam" id="PF07992">
    <property type="entry name" value="Pyr_redox_2"/>
    <property type="match status" value="1"/>
</dbReference>
<dbReference type="InterPro" id="IPR036873">
    <property type="entry name" value="Rhodanese-like_dom_sf"/>
</dbReference>
<reference evidence="8 9" key="1">
    <citation type="submission" date="2016-03" db="EMBL/GenBank/DDBJ databases">
        <authorList>
            <person name="Ploux O."/>
        </authorList>
    </citation>
    <scope>NUCLEOTIDE SEQUENCE [LARGE SCALE GENOMIC DNA]</scope>
    <source>
        <strain evidence="8 9">UAMH 11012</strain>
    </source>
</reference>
<gene>
    <name evidence="8" type="ORF">PAC_05984</name>
</gene>
<evidence type="ECO:0000256" key="5">
    <source>
        <dbReference type="ARBA" id="ARBA00023002"/>
    </source>
</evidence>
<name>A0A1L7WTL4_9HELO</name>
<protein>
    <submittedName>
        <fullName evidence="8">Related to pyridine nucleotide-disulfide oxidoreductase</fullName>
    </submittedName>
</protein>
<dbReference type="SUPFAM" id="SSF51905">
    <property type="entry name" value="FAD/NAD(P)-binding domain"/>
    <property type="match status" value="1"/>
</dbReference>
<comment type="similarity">
    <text evidence="2">Belongs to the class-III pyridine nucleotide-disulfide oxidoreductase family.</text>
</comment>
<dbReference type="PRINTS" id="PR00368">
    <property type="entry name" value="FADPNR"/>
</dbReference>
<dbReference type="Gene3D" id="3.50.50.60">
    <property type="entry name" value="FAD/NAD(P)-binding domain"/>
    <property type="match status" value="2"/>
</dbReference>
<dbReference type="PROSITE" id="PS50206">
    <property type="entry name" value="RHODANESE_3"/>
    <property type="match status" value="1"/>
</dbReference>
<dbReference type="PANTHER" id="PTHR43429:SF1">
    <property type="entry name" value="NAD(P)H SULFUR OXIDOREDUCTASE (COA-DEPENDENT)"/>
    <property type="match status" value="1"/>
</dbReference>
<dbReference type="InterPro" id="IPR016156">
    <property type="entry name" value="FAD/NAD-linked_Rdtase_dimer_sf"/>
</dbReference>
<dbReference type="GO" id="GO:0016491">
    <property type="term" value="F:oxidoreductase activity"/>
    <property type="evidence" value="ECO:0007669"/>
    <property type="project" value="UniProtKB-KW"/>
</dbReference>
<dbReference type="STRING" id="576137.A0A1L7WTL4"/>
<proteinExistence type="inferred from homology"/>
<dbReference type="Pfam" id="PF02852">
    <property type="entry name" value="Pyr_redox_dim"/>
    <property type="match status" value="1"/>
</dbReference>
<keyword evidence="9" id="KW-1185">Reference proteome</keyword>
<dbReference type="SUPFAM" id="SSF52821">
    <property type="entry name" value="Rhodanese/Cell cycle control phosphatase"/>
    <property type="match status" value="1"/>
</dbReference>
<evidence type="ECO:0000256" key="1">
    <source>
        <dbReference type="ARBA" id="ARBA00001974"/>
    </source>
</evidence>
<evidence type="ECO:0000256" key="6">
    <source>
        <dbReference type="ARBA" id="ARBA00023284"/>
    </source>
</evidence>
<accession>A0A1L7WTL4</accession>
<evidence type="ECO:0000256" key="4">
    <source>
        <dbReference type="ARBA" id="ARBA00022827"/>
    </source>
</evidence>
<keyword evidence="6" id="KW-0676">Redox-active center</keyword>
<keyword evidence="4" id="KW-0274">FAD</keyword>
<dbReference type="Pfam" id="PF00581">
    <property type="entry name" value="Rhodanese"/>
    <property type="match status" value="1"/>
</dbReference>
<dbReference type="Proteomes" id="UP000184330">
    <property type="component" value="Unassembled WGS sequence"/>
</dbReference>
<dbReference type="InterPro" id="IPR001763">
    <property type="entry name" value="Rhodanese-like_dom"/>
</dbReference>
<dbReference type="PRINTS" id="PR00469">
    <property type="entry name" value="PNDRDTASEII"/>
</dbReference>
<dbReference type="PANTHER" id="PTHR43429">
    <property type="entry name" value="PYRIDINE NUCLEOTIDE-DISULFIDE OXIDOREDUCTASE DOMAIN-CONTAINING"/>
    <property type="match status" value="1"/>
</dbReference>